<keyword evidence="2" id="KW-0472">Membrane</keyword>
<dbReference type="PROSITE" id="PS50954">
    <property type="entry name" value="LEM"/>
    <property type="match status" value="1"/>
</dbReference>
<dbReference type="PANTHER" id="PTHR12019:SF9">
    <property type="entry name" value="THYMOPOIETIN"/>
    <property type="match status" value="1"/>
</dbReference>
<dbReference type="RefSeq" id="XP_026271812.1">
    <property type="nucleotide sequence ID" value="XM_026416027.2"/>
</dbReference>
<keyword evidence="2" id="KW-0812">Transmembrane</keyword>
<dbReference type="GeneID" id="113201997"/>
<protein>
    <submittedName>
        <fullName evidence="5">Emerin homolog 1-like</fullName>
    </submittedName>
</protein>
<reference evidence="5" key="1">
    <citation type="submission" date="2025-08" db="UniProtKB">
        <authorList>
            <consortium name="RefSeq"/>
        </authorList>
    </citation>
    <scope>IDENTIFICATION</scope>
    <source>
        <tissue evidence="5">Whole organism</tissue>
    </source>
</reference>
<dbReference type="SUPFAM" id="SSF63451">
    <property type="entry name" value="LEM domain"/>
    <property type="match status" value="1"/>
</dbReference>
<dbReference type="KEGG" id="foc:113201997"/>
<evidence type="ECO:0000259" key="3">
    <source>
        <dbReference type="PROSITE" id="PS50954"/>
    </source>
</evidence>
<organism evidence="4 5">
    <name type="scientific">Frankliniella occidentalis</name>
    <name type="common">Western flower thrips</name>
    <name type="synonym">Euthrips occidentalis</name>
    <dbReference type="NCBI Taxonomy" id="133901"/>
    <lineage>
        <taxon>Eukaryota</taxon>
        <taxon>Metazoa</taxon>
        <taxon>Ecdysozoa</taxon>
        <taxon>Arthropoda</taxon>
        <taxon>Hexapoda</taxon>
        <taxon>Insecta</taxon>
        <taxon>Pterygota</taxon>
        <taxon>Neoptera</taxon>
        <taxon>Paraneoptera</taxon>
        <taxon>Thysanoptera</taxon>
        <taxon>Terebrantia</taxon>
        <taxon>Thripoidea</taxon>
        <taxon>Thripidae</taxon>
        <taxon>Frankliniella</taxon>
    </lineage>
</organism>
<evidence type="ECO:0000313" key="4">
    <source>
        <dbReference type="Proteomes" id="UP000504606"/>
    </source>
</evidence>
<dbReference type="InterPro" id="IPR011015">
    <property type="entry name" value="LEM/LEM-like_dom_sf"/>
</dbReference>
<dbReference type="FunFam" id="1.10.720.40:FF:000001">
    <property type="entry name" value="LEM domain containing 2, isoform CRA_a"/>
    <property type="match status" value="1"/>
</dbReference>
<keyword evidence="2" id="KW-1133">Transmembrane helix</keyword>
<dbReference type="SMART" id="SM00540">
    <property type="entry name" value="LEM"/>
    <property type="match status" value="1"/>
</dbReference>
<evidence type="ECO:0000256" key="2">
    <source>
        <dbReference type="SAM" id="Phobius"/>
    </source>
</evidence>
<dbReference type="AlphaFoldDB" id="A0A6J1RSC0"/>
<keyword evidence="4" id="KW-1185">Reference proteome</keyword>
<sequence length="255" mass="28515">MFEFEFISPARIHSFRTTPAVRALGCNSCQLKYFLVFYLHHQYSWCTRCITEKMSSNEVDMLEQVKGITDQELREKLTSLGMDVGPITGTTRNLYERKLVQLLTGTRSEFSVDSPPKSSPKPSAPKSPPKQSPPKSPKVSGKINFVPPAYDTADGIQSAESISTTTYEPLNDSTVNLIRARKPLSRAVIEEPVQRTATYRQNTPFPAANAQFRKAESAGTVTDHIIKFALFGVVMLVIVYFILNQEPGNAVEQRH</sequence>
<feature type="domain" description="LEM" evidence="3">
    <location>
        <begin position="62"/>
        <end position="106"/>
    </location>
</feature>
<evidence type="ECO:0000313" key="5">
    <source>
        <dbReference type="RefSeq" id="XP_026271812.1"/>
    </source>
</evidence>
<dbReference type="InterPro" id="IPR003887">
    <property type="entry name" value="LEM_dom"/>
</dbReference>
<gene>
    <name evidence="5" type="primary">LOC113201997</name>
</gene>
<proteinExistence type="predicted"/>
<feature type="transmembrane region" description="Helical" evidence="2">
    <location>
        <begin position="225"/>
        <end position="243"/>
    </location>
</feature>
<dbReference type="Pfam" id="PF03020">
    <property type="entry name" value="LEM"/>
    <property type="match status" value="1"/>
</dbReference>
<dbReference type="Gene3D" id="1.10.720.40">
    <property type="match status" value="1"/>
</dbReference>
<feature type="region of interest" description="Disordered" evidence="1">
    <location>
        <begin position="106"/>
        <end position="144"/>
    </location>
</feature>
<dbReference type="InterPro" id="IPR051656">
    <property type="entry name" value="LEM_domain"/>
</dbReference>
<dbReference type="Proteomes" id="UP000504606">
    <property type="component" value="Unplaced"/>
</dbReference>
<dbReference type="CDD" id="cd12934">
    <property type="entry name" value="LEM"/>
    <property type="match status" value="1"/>
</dbReference>
<name>A0A6J1RSC0_FRAOC</name>
<evidence type="ECO:0000256" key="1">
    <source>
        <dbReference type="SAM" id="MobiDB-lite"/>
    </source>
</evidence>
<accession>A0A6J1RSC0</accession>
<dbReference type="PANTHER" id="PTHR12019">
    <property type="entry name" value="LAMINA-ASSOCIATED POLYPEPTIDE THYMOPOIETIN"/>
    <property type="match status" value="1"/>
</dbReference>
<dbReference type="OrthoDB" id="8192354at2759"/>
<feature type="compositionally biased region" description="Pro residues" evidence="1">
    <location>
        <begin position="117"/>
        <end position="136"/>
    </location>
</feature>